<protein>
    <submittedName>
        <fullName evidence="2">Uncharacterized protein</fullName>
    </submittedName>
</protein>
<feature type="region of interest" description="Disordered" evidence="1">
    <location>
        <begin position="210"/>
        <end position="229"/>
    </location>
</feature>
<feature type="compositionally biased region" description="Basic residues" evidence="1">
    <location>
        <begin position="215"/>
        <end position="229"/>
    </location>
</feature>
<feature type="region of interest" description="Disordered" evidence="1">
    <location>
        <begin position="73"/>
        <end position="94"/>
    </location>
</feature>
<dbReference type="EMBL" id="SZYD01000016">
    <property type="protein sequence ID" value="KAD3336897.1"/>
    <property type="molecule type" value="Genomic_DNA"/>
</dbReference>
<proteinExistence type="predicted"/>
<dbReference type="AlphaFoldDB" id="A0A5N6M8Y0"/>
<dbReference type="OrthoDB" id="688025at2759"/>
<keyword evidence="3" id="KW-1185">Reference proteome</keyword>
<dbReference type="Proteomes" id="UP000326396">
    <property type="component" value="Linkage Group LG6"/>
</dbReference>
<evidence type="ECO:0000313" key="2">
    <source>
        <dbReference type="EMBL" id="KAD3336897.1"/>
    </source>
</evidence>
<comment type="caution">
    <text evidence="2">The sequence shown here is derived from an EMBL/GenBank/DDBJ whole genome shotgun (WGS) entry which is preliminary data.</text>
</comment>
<evidence type="ECO:0000313" key="3">
    <source>
        <dbReference type="Proteomes" id="UP000326396"/>
    </source>
</evidence>
<accession>A0A5N6M8Y0</accession>
<gene>
    <name evidence="2" type="ORF">E3N88_32416</name>
</gene>
<sequence>MRCKKHYNDLSSIVGVCASCLRERLLSHLAAQEQAQAQIQNLDGRHRSSDHNPAIHRSVSPYIHDRKRNQSVGVDNNFRNDNHHPYPPATSRHRHSLSDQLFYRTPQVRPVSGVDNAGVNSSKKRSFFRFLSFSNIFRSRNRKSVDSVSDLRESDSTFRQQCVDESTFTVARGAVRRQHCRDRGMSPVRNSDVDGGDEFINATREYESTDSWKNTTRRTPARRGGGGHRRNLAFCLSPLVRATPNRQWSQKGLAPDGVLSGEIRAPVNPQLSNTKASYANRSRKIADFGRSNLNR</sequence>
<organism evidence="2 3">
    <name type="scientific">Mikania micrantha</name>
    <name type="common">bitter vine</name>
    <dbReference type="NCBI Taxonomy" id="192012"/>
    <lineage>
        <taxon>Eukaryota</taxon>
        <taxon>Viridiplantae</taxon>
        <taxon>Streptophyta</taxon>
        <taxon>Embryophyta</taxon>
        <taxon>Tracheophyta</taxon>
        <taxon>Spermatophyta</taxon>
        <taxon>Magnoliopsida</taxon>
        <taxon>eudicotyledons</taxon>
        <taxon>Gunneridae</taxon>
        <taxon>Pentapetalae</taxon>
        <taxon>asterids</taxon>
        <taxon>campanulids</taxon>
        <taxon>Asterales</taxon>
        <taxon>Asteraceae</taxon>
        <taxon>Asteroideae</taxon>
        <taxon>Heliantheae alliance</taxon>
        <taxon>Eupatorieae</taxon>
        <taxon>Mikania</taxon>
    </lineage>
</organism>
<evidence type="ECO:0000256" key="1">
    <source>
        <dbReference type="SAM" id="MobiDB-lite"/>
    </source>
</evidence>
<name>A0A5N6M8Y0_9ASTR</name>
<dbReference type="PANTHER" id="PTHR35486:SF3">
    <property type="entry name" value="DUF4005 DOMAIN-CONTAINING PROTEIN"/>
    <property type="match status" value="1"/>
</dbReference>
<reference evidence="2 3" key="1">
    <citation type="submission" date="2019-05" db="EMBL/GenBank/DDBJ databases">
        <title>Mikania micrantha, genome provides insights into the molecular mechanism of rapid growth.</title>
        <authorList>
            <person name="Liu B."/>
        </authorList>
    </citation>
    <scope>NUCLEOTIDE SEQUENCE [LARGE SCALE GENOMIC DNA]</scope>
    <source>
        <strain evidence="2">NLD-2019</strain>
        <tissue evidence="2">Leaf</tissue>
    </source>
</reference>
<dbReference type="PANTHER" id="PTHR35486">
    <property type="entry name" value="EXPRESSED PROTEIN"/>
    <property type="match status" value="1"/>
</dbReference>